<comment type="caution">
    <text evidence="12">The sequence shown here is derived from an EMBL/GenBank/DDBJ whole genome shotgun (WGS) entry which is preliminary data.</text>
</comment>
<dbReference type="InterPro" id="IPR027417">
    <property type="entry name" value="P-loop_NTPase"/>
</dbReference>
<dbReference type="SUPFAM" id="SSF52540">
    <property type="entry name" value="P-loop containing nucleoside triphosphate hydrolases"/>
    <property type="match status" value="2"/>
</dbReference>
<dbReference type="GO" id="GO:0000041">
    <property type="term" value="P:transition metal ion transport"/>
    <property type="evidence" value="ECO:0007669"/>
    <property type="project" value="UniProtKB-ARBA"/>
</dbReference>
<sequence length="565" mass="62735">MTIKFSNFSFKYWALEKPTLKNIDLTIEKGEKVVIVGPSGSGKSTLGQCLNGLIPFAVKGDITGSLTINGHDTQKMDLHQCTNMVGTVLQDTDGQFVGLSIGEDIAFALENQMIPQGEMHDIVKKTAEMVDLDEMLELSPFDLSGGQKQRVSLAGVMVDDVDILLFDEPLASLDPQTGKATIEIIDQLHKNTGKTVIIIEHRLEDVLHRDVDRIIMMERGEIVANMTPDELLASQLLQQHGIREPLYISAMKAAGCTITAEDKPSSLSSMTIDDFKPQLLEWFEQGDVVSENQGSTPLLSVKNLSYSYDDQRNTLDNVSFSVNKGEFVSILGKNGSGKSTITRLIMGVLEPDTGSIEFNGRNLADCSIFDRSQHIGIVLQNPNHMISHHMIFDEVASGLRNRGVAEDIVDKKVHDVLELCGLGRYRHWPIEALSYGQKKRVTIATILVLEPELLILDEPTAGQDYHHYTSMMAFIRELNKKLGITIVIISHDMHLVLEYTDRAIVIADSHLLADQPVNSIFSQPELLEKANLTVTSLYTLGKKLGIERIDNFIRCFINHEANKNA</sequence>
<dbReference type="InterPro" id="IPR003593">
    <property type="entry name" value="AAA+_ATPase"/>
</dbReference>
<dbReference type="Pfam" id="PF00005">
    <property type="entry name" value="ABC_tran"/>
    <property type="match status" value="2"/>
</dbReference>
<accession>L8JFN4</accession>
<dbReference type="PROSITE" id="PS50893">
    <property type="entry name" value="ABC_TRANSPORTER_2"/>
    <property type="match status" value="2"/>
</dbReference>
<feature type="domain" description="ABC transporter" evidence="11">
    <location>
        <begin position="299"/>
        <end position="533"/>
    </location>
</feature>
<protein>
    <submittedName>
        <fullName evidence="12">Duplicated ATPase component MtsB of energizing module of methionine-regulated ECF transporter</fullName>
    </submittedName>
</protein>
<dbReference type="InterPro" id="IPR003439">
    <property type="entry name" value="ABC_transporter-like_ATP-bd"/>
</dbReference>
<evidence type="ECO:0000256" key="10">
    <source>
        <dbReference type="ARBA" id="ARBA00025157"/>
    </source>
</evidence>
<comment type="similarity">
    <text evidence="2">Belongs to the ABC transporter superfamily.</text>
</comment>
<evidence type="ECO:0000256" key="9">
    <source>
        <dbReference type="ARBA" id="ARBA00023136"/>
    </source>
</evidence>
<keyword evidence="9" id="KW-0472">Membrane</keyword>
<comment type="subcellular location">
    <subcellularLocation>
        <location evidence="1">Cell inner membrane</location>
        <topology evidence="1">Peripheral membrane protein</topology>
    </subcellularLocation>
</comment>
<dbReference type="Pfam" id="PF12558">
    <property type="entry name" value="DUF3744"/>
    <property type="match status" value="1"/>
</dbReference>
<keyword evidence="8" id="KW-1278">Translocase</keyword>
<dbReference type="PANTHER" id="PTHR43553:SF26">
    <property type="entry name" value="ABC TRANSPORTER ATP-BINDING PROTEIN BC_2655-RELATED"/>
    <property type="match status" value="1"/>
</dbReference>
<dbReference type="GO" id="GO:0043190">
    <property type="term" value="C:ATP-binding cassette (ABC) transporter complex"/>
    <property type="evidence" value="ECO:0007669"/>
    <property type="project" value="TreeGrafter"/>
</dbReference>
<name>L8JFN4_9GAMM</name>
<dbReference type="NCBIfam" id="NF010167">
    <property type="entry name" value="PRK13648.1"/>
    <property type="match status" value="2"/>
</dbReference>
<dbReference type="PANTHER" id="PTHR43553">
    <property type="entry name" value="HEAVY METAL TRANSPORTER"/>
    <property type="match status" value="1"/>
</dbReference>
<reference evidence="12 13" key="1">
    <citation type="submission" date="2012-12" db="EMBL/GenBank/DDBJ databases">
        <title>Genome Assembly of Photobacterium sp. AK15.</title>
        <authorList>
            <person name="Khatri I."/>
            <person name="Vaidya B."/>
            <person name="Srinivas T.N.R."/>
            <person name="Subramanian S."/>
            <person name="Pinnaka A."/>
        </authorList>
    </citation>
    <scope>NUCLEOTIDE SEQUENCE [LARGE SCALE GENOMIC DNA]</scope>
    <source>
        <strain evidence="12 13">AK15</strain>
    </source>
</reference>
<dbReference type="EMBL" id="AMZO01000002">
    <property type="protein sequence ID" value="ELR67645.1"/>
    <property type="molecule type" value="Genomic_DNA"/>
</dbReference>
<evidence type="ECO:0000256" key="8">
    <source>
        <dbReference type="ARBA" id="ARBA00022967"/>
    </source>
</evidence>
<dbReference type="GO" id="GO:0005524">
    <property type="term" value="F:ATP binding"/>
    <property type="evidence" value="ECO:0007669"/>
    <property type="project" value="UniProtKB-KW"/>
</dbReference>
<gene>
    <name evidence="12" type="ORF">C942_01575</name>
</gene>
<dbReference type="FunFam" id="3.40.50.300:FF:000224">
    <property type="entry name" value="Energy-coupling factor transporter ATP-binding protein EcfA"/>
    <property type="match status" value="1"/>
</dbReference>
<evidence type="ECO:0000313" key="12">
    <source>
        <dbReference type="EMBL" id="ELR67645.1"/>
    </source>
</evidence>
<organism evidence="12 13">
    <name type="scientific">Photobacterium marinum</name>
    <dbReference type="NCBI Taxonomy" id="1056511"/>
    <lineage>
        <taxon>Bacteria</taxon>
        <taxon>Pseudomonadati</taxon>
        <taxon>Pseudomonadota</taxon>
        <taxon>Gammaproteobacteria</taxon>
        <taxon>Vibrionales</taxon>
        <taxon>Vibrionaceae</taxon>
        <taxon>Photobacterium</taxon>
    </lineage>
</organism>
<feature type="domain" description="ABC transporter" evidence="11">
    <location>
        <begin position="3"/>
        <end position="244"/>
    </location>
</feature>
<comment type="function">
    <text evidence="10">Probably part of an ABC transporter complex. Responsible for energy coupling to the transport system.</text>
</comment>
<dbReference type="InterPro" id="IPR015856">
    <property type="entry name" value="ABC_transpr_CbiO/EcfA_su"/>
</dbReference>
<evidence type="ECO:0000256" key="1">
    <source>
        <dbReference type="ARBA" id="ARBA00004417"/>
    </source>
</evidence>
<keyword evidence="7" id="KW-0067">ATP-binding</keyword>
<dbReference type="FunFam" id="3.40.50.300:FF:001422">
    <property type="entry name" value="Cobalt ABC transporter ATP-binding protein"/>
    <property type="match status" value="1"/>
</dbReference>
<dbReference type="RefSeq" id="WP_007462319.1">
    <property type="nucleotide sequence ID" value="NZ_AMZO01000002.1"/>
</dbReference>
<evidence type="ECO:0000259" key="11">
    <source>
        <dbReference type="PROSITE" id="PS50893"/>
    </source>
</evidence>
<evidence type="ECO:0000256" key="7">
    <source>
        <dbReference type="ARBA" id="ARBA00022840"/>
    </source>
</evidence>
<dbReference type="Proteomes" id="UP000011134">
    <property type="component" value="Unassembled WGS sequence"/>
</dbReference>
<dbReference type="GO" id="GO:0016887">
    <property type="term" value="F:ATP hydrolysis activity"/>
    <property type="evidence" value="ECO:0007669"/>
    <property type="project" value="InterPro"/>
</dbReference>
<dbReference type="PATRIC" id="fig|1056511.3.peg.648"/>
<evidence type="ECO:0000256" key="4">
    <source>
        <dbReference type="ARBA" id="ARBA00022475"/>
    </source>
</evidence>
<evidence type="ECO:0000256" key="2">
    <source>
        <dbReference type="ARBA" id="ARBA00005417"/>
    </source>
</evidence>
<keyword evidence="3" id="KW-0813">Transport</keyword>
<keyword evidence="6" id="KW-0547">Nucleotide-binding</keyword>
<dbReference type="CDD" id="cd03225">
    <property type="entry name" value="ABC_cobalt_CbiO_domain1"/>
    <property type="match status" value="2"/>
</dbReference>
<evidence type="ECO:0000313" key="13">
    <source>
        <dbReference type="Proteomes" id="UP000011134"/>
    </source>
</evidence>
<keyword evidence="4" id="KW-1003">Cell membrane</keyword>
<keyword evidence="13" id="KW-1185">Reference proteome</keyword>
<dbReference type="SMART" id="SM00382">
    <property type="entry name" value="AAA"/>
    <property type="match status" value="2"/>
</dbReference>
<dbReference type="OrthoDB" id="501320at2"/>
<evidence type="ECO:0000256" key="6">
    <source>
        <dbReference type="ARBA" id="ARBA00022741"/>
    </source>
</evidence>
<dbReference type="InterPro" id="IPR017871">
    <property type="entry name" value="ABC_transporter-like_CS"/>
</dbReference>
<dbReference type="GO" id="GO:0042626">
    <property type="term" value="F:ATPase-coupled transmembrane transporter activity"/>
    <property type="evidence" value="ECO:0007669"/>
    <property type="project" value="TreeGrafter"/>
</dbReference>
<dbReference type="PROSITE" id="PS00211">
    <property type="entry name" value="ABC_TRANSPORTER_1"/>
    <property type="match status" value="2"/>
</dbReference>
<dbReference type="Gene3D" id="3.40.50.300">
    <property type="entry name" value="P-loop containing nucleotide triphosphate hydrolases"/>
    <property type="match status" value="2"/>
</dbReference>
<dbReference type="InterPro" id="IPR022216">
    <property type="entry name" value="ABC_Co_transporter"/>
</dbReference>
<dbReference type="AlphaFoldDB" id="L8JFN4"/>
<evidence type="ECO:0000256" key="5">
    <source>
        <dbReference type="ARBA" id="ARBA00022737"/>
    </source>
</evidence>
<keyword evidence="5" id="KW-0677">Repeat</keyword>
<evidence type="ECO:0000256" key="3">
    <source>
        <dbReference type="ARBA" id="ARBA00022448"/>
    </source>
</evidence>
<dbReference type="InterPro" id="IPR050095">
    <property type="entry name" value="ECF_ABC_transporter_ATP-bd"/>
</dbReference>
<proteinExistence type="inferred from homology"/>